<dbReference type="InterPro" id="IPR016024">
    <property type="entry name" value="ARM-type_fold"/>
</dbReference>
<dbReference type="PANTHER" id="PTHR13743:SF123">
    <property type="entry name" value="PROTEIN FAN"/>
    <property type="match status" value="1"/>
</dbReference>
<dbReference type="Gene3D" id="2.30.29.30">
    <property type="entry name" value="Pleckstrin-homology domain (PH domain)/Phosphotyrosine-binding domain (PTB)"/>
    <property type="match status" value="1"/>
</dbReference>
<dbReference type="SUPFAM" id="SSF48371">
    <property type="entry name" value="ARM repeat"/>
    <property type="match status" value="1"/>
</dbReference>
<dbReference type="InterPro" id="IPR050865">
    <property type="entry name" value="BEACH_Domain"/>
</dbReference>
<evidence type="ECO:0000259" key="4">
    <source>
        <dbReference type="PROSITE" id="PS51783"/>
    </source>
</evidence>
<dbReference type="InterPro" id="IPR000409">
    <property type="entry name" value="BEACH_dom"/>
</dbReference>
<dbReference type="EMBL" id="JAPDFW010000057">
    <property type="protein sequence ID" value="KAJ5077711.1"/>
    <property type="molecule type" value="Genomic_DNA"/>
</dbReference>
<evidence type="ECO:0000259" key="3">
    <source>
        <dbReference type="PROSITE" id="PS50197"/>
    </source>
</evidence>
<evidence type="ECO:0000313" key="6">
    <source>
        <dbReference type="Proteomes" id="UP001149090"/>
    </source>
</evidence>
<dbReference type="InterPro" id="IPR011993">
    <property type="entry name" value="PH-like_dom_sf"/>
</dbReference>
<dbReference type="InterPro" id="IPR023362">
    <property type="entry name" value="PH-BEACH_dom"/>
</dbReference>
<feature type="region of interest" description="Disordered" evidence="2">
    <location>
        <begin position="1465"/>
        <end position="1489"/>
    </location>
</feature>
<feature type="region of interest" description="Disordered" evidence="2">
    <location>
        <begin position="1741"/>
        <end position="1768"/>
    </location>
</feature>
<accession>A0A9Q0REG1</accession>
<dbReference type="InterPro" id="IPR036372">
    <property type="entry name" value="BEACH_dom_sf"/>
</dbReference>
<dbReference type="Proteomes" id="UP001149090">
    <property type="component" value="Unassembled WGS sequence"/>
</dbReference>
<dbReference type="SUPFAM" id="SSF49899">
    <property type="entry name" value="Concanavalin A-like lectins/glucanases"/>
    <property type="match status" value="1"/>
</dbReference>
<proteinExistence type="predicted"/>
<evidence type="ECO:0000256" key="1">
    <source>
        <dbReference type="ARBA" id="ARBA00022574"/>
    </source>
</evidence>
<name>A0A9Q0REG1_ANAIG</name>
<organism evidence="5 6">
    <name type="scientific">Anaeramoeba ignava</name>
    <name type="common">Anaerobic marine amoeba</name>
    <dbReference type="NCBI Taxonomy" id="1746090"/>
    <lineage>
        <taxon>Eukaryota</taxon>
        <taxon>Metamonada</taxon>
        <taxon>Anaeramoebidae</taxon>
        <taxon>Anaeramoeba</taxon>
    </lineage>
</organism>
<protein>
    <submittedName>
        <fullName evidence="5">Beach domain-containing protein</fullName>
    </submittedName>
</protein>
<evidence type="ECO:0000256" key="2">
    <source>
        <dbReference type="SAM" id="MobiDB-lite"/>
    </source>
</evidence>
<sequence>MEFQKNYKILFKHYQTVKFYMKTKAITKKKKYLQQLFRNYINLREFIGRKGFSIQFPEISEILSESIKIFWRDFSMICKKHDKKRRIEEMILFTKQESTLTAFEFFELCALNQDLYVPKFATSIISLLFIFTNEEKYWEFTGEVKNDKEEEPRKDEEKTLFVDDFCYQLVRIVFNLVQNREAFPEIMRRKNFSGLVSILIDKPWISSRTISLLVQLYVQVLQKVGSLKETQRAFGVDDLVNLFLTLNQNLIENNKHLSIEIYNGFLTCFKNGHFEIMRSFERLHGYSFMYSHLVSFMRRKESGLFFLLLGLVHKMQFLETVYCQPEVTTHLRMVKEREGSQVLTNALAFSVVCEVYKNYSSEWGIEKEMFERIAYTVQSPSTFFKRHISRFLQALFHNFAVLSGDLQTKTLDLFEALSNKYEFTSEFRIYAKLLLIEQPIPFLNACGNMSYLVQKSKKNAQSLCQQGIFGLISKKLFFLGKQKTANKNQNQYFEETCSGLLNLLVLLLVMDPKNISVFRKIGGYSNLFQLLNYEELRPNILGDIIKIHQTSTNENALEMVTSLFEIVKKSEQDQDNSGKVLEEKTLSKNIDILTAIAIAMKIYKDLAASVDASMWIDWTFSVLKKINHEYISNSERPEMSKKMGDTLNLQVLIFIENILKILAQVVRQGRKQKKQLEQYLEKVGVENTFEFMTLVPSAEFGLFAETLLDFALGGRLKHEQISVDLNNRIFSVLPPFAHQQIGNSSAQQILSSDTTFVVPRVSIAQFLFENYSIITGEMRIEYARVVNALIPVIARRAQRDTTVQQVVASLINKIFILASDLANAQKLCKVGVVRIVLANFHDVLEQDTNWLQTLALRLVEVFAINSVSAQETKMLLGFMKNQKFSLSILHTLIRICRVPERPDNFIRFSASQNSLKRTRCGEIEFRNIESLWPSQEGYSLAFWFAYKDTGSTISLFTFSFSSTKPENADLRTQSSNAKKKSPKNVDVVVISVDSLGHLLFQNKFSKDEYLFEKKRLKPAKWHHITITHAPVFGENNFGQLSLFVNGRLVDTGVCCYPQGFRSPLKISCGGFCSDVSDSPDPPQWFLASSYVFLGTFDPNRALLLYLLGPNYSSSFEESIPKYLLFNQVMQRRKQDKFFQSELLQTNKNIYLSSLRNDLIFAFIPKTNRFMFAAEWPQIIDTLPKSSAVSLKRRLILYASIPKMKGYCKKEERISLKSAIHSIGGVRSVLYFVASSLQRSRDCQYLAICFLNSVLENNPLSIQEMSQIEGYELVARILTKKAWKLDKEILSACFSMCGCSVFELSPLRSRESITNENREVKSNLSEMITNASAFRSLVLNWKIWKRAPLPVQSQLFSSVYQLISPEYSKYSRHNRMLVADLGIVSHLLDIFTQDPLFPSELTGTVIQIIEEFISSTKDYELVFDFILQSHQRPQKLTITSITPLDSPILPDTTEFLQIDLHETTSKNIRESSQSSPTNSDNHQIPGELENDLNSENDAEMFKQLQTEALPQLESTPIKRLHKSRRKARNHDSKFHVRACVIKLFTEMIQNTNNKKSIVDFLKDCSPKLFLALVCHESKEIRLVVVQLIKALLSWDVFAKKFNYIYAFDVLGHLLQQFPTSLPILDELYSMLVDFTALSPVLMVVANCNYSIHRYHAIQSLRGIFENSNKEEFLKKGLVELLCDVFIVLVNESDDNVVKKYSDPKSIDSIKNNSKNINSKNIDSKNIDSKNINSKNIDSKNIDSKNIDSDGIDSQFSRSSNESKKIDDISESDEHQNIELAILNFLEEICDYGCSIQNGIPNVVAHVLCTIRYTPNISSTEIRWYQQKLLRHVIEFFLQKIQVQKFLNSKILQVNACEYWENLVNFMIYWVEMCKTKDDLKNQIENQIENQNQNPLKNPKLKQFIFPTRTDLEFFHYVFDRLALIRAKIEKTPTLLSHSTKKATSAVSLQINRLLLSILDSSKPIKIQKLAINFLAAHLFLLANLIENESTAPRIAFYLSQVGSIPSKKLQTKAQFIYKRVIQNQKFITKIVGKSKKKQQFFFSQIQKQNQNEKENFQILKNYSSQKIKNLSKKDEATFAKFQQFIVQIGNKITANRKRKNNHLKKITNLSTNMLVEHQQKLQKIAIDEFAKKLEHERIISEIWIRIINETTHERAIWYVPPKLTLYAIDETMDALRRRRRLKKICLFKEEEIQQHKAKFTSHFFKYEKNQLKNENELKNGNQNQLKNENENELKNGNIFSKSINTQKQINKQFFNQNLPEKNSVPKNKPILHLDIIDMIIPNEKNQSTTNSYVDTIGKSQQTGLHSNEKMEYFIKCVRINLFTDYYGELVYSDKRIHFFIEKYTELSSSGKTITKHTLAIDNHLQISYSEIREIHKRRYLLQNKAMEIFLTTGKSYFFAFQTSTQRNDAYDRLVLHNMPNFLHFESESNGKILRKSITKLWQNHKISNFAYLMHLNILAGRTYCDLSQYPVLPNILREFESADLNLSSTHTFRDLSKPMGAQNAARMKYFALKFKDLLESEQTPYHYGTHYSNPAVALFFLVRIEPYSSLLVHLQSGKFDLPDRLFDSYEKIFNKSEDTAFP</sequence>
<dbReference type="SUPFAM" id="SSF81837">
    <property type="entry name" value="BEACH domain"/>
    <property type="match status" value="1"/>
</dbReference>
<dbReference type="SMART" id="SM01026">
    <property type="entry name" value="Beach"/>
    <property type="match status" value="1"/>
</dbReference>
<dbReference type="SUPFAM" id="SSF50729">
    <property type="entry name" value="PH domain-like"/>
    <property type="match status" value="1"/>
</dbReference>
<dbReference type="Pfam" id="PF02138">
    <property type="entry name" value="Beach"/>
    <property type="match status" value="1"/>
</dbReference>
<gene>
    <name evidence="5" type="ORF">M0811_05810</name>
</gene>
<dbReference type="PROSITE" id="PS51783">
    <property type="entry name" value="PH_BEACH"/>
    <property type="match status" value="1"/>
</dbReference>
<reference evidence="5" key="1">
    <citation type="submission" date="2022-10" db="EMBL/GenBank/DDBJ databases">
        <title>Novel sulphate-reducing endosymbionts in the free-living metamonad Anaeramoeba.</title>
        <authorList>
            <person name="Jerlstrom-Hultqvist J."/>
            <person name="Cepicka I."/>
            <person name="Gallot-Lavallee L."/>
            <person name="Salas-Leiva D."/>
            <person name="Curtis B.A."/>
            <person name="Zahonova K."/>
            <person name="Pipaliya S."/>
            <person name="Dacks J."/>
            <person name="Roger A.J."/>
        </authorList>
    </citation>
    <scope>NUCLEOTIDE SEQUENCE</scope>
    <source>
        <strain evidence="5">BMAN</strain>
    </source>
</reference>
<feature type="compositionally biased region" description="Basic and acidic residues" evidence="2">
    <location>
        <begin position="1759"/>
        <end position="1768"/>
    </location>
</feature>
<keyword evidence="6" id="KW-1185">Reference proteome</keyword>
<comment type="caution">
    <text evidence="5">The sequence shown here is derived from an EMBL/GenBank/DDBJ whole genome shotgun (WGS) entry which is preliminary data.</text>
</comment>
<feature type="domain" description="BEACH" evidence="3">
    <location>
        <begin position="2425"/>
        <end position="2581"/>
    </location>
</feature>
<evidence type="ECO:0000313" key="5">
    <source>
        <dbReference type="EMBL" id="KAJ5077711.1"/>
    </source>
</evidence>
<dbReference type="PROSITE" id="PS50197">
    <property type="entry name" value="BEACH"/>
    <property type="match status" value="1"/>
</dbReference>
<dbReference type="Gene3D" id="1.10.1540.10">
    <property type="entry name" value="BEACH domain"/>
    <property type="match status" value="1"/>
</dbReference>
<dbReference type="Pfam" id="PF14844">
    <property type="entry name" value="PH_BEACH"/>
    <property type="match status" value="1"/>
</dbReference>
<dbReference type="PANTHER" id="PTHR13743">
    <property type="entry name" value="BEIGE/BEACH-RELATED"/>
    <property type="match status" value="1"/>
</dbReference>
<dbReference type="CDD" id="cd01201">
    <property type="entry name" value="PH_BEACH"/>
    <property type="match status" value="1"/>
</dbReference>
<feature type="domain" description="BEACH-type PH" evidence="4">
    <location>
        <begin position="2304"/>
        <end position="2413"/>
    </location>
</feature>
<feature type="compositionally biased region" description="Polar residues" evidence="2">
    <location>
        <begin position="1469"/>
        <end position="1481"/>
    </location>
</feature>
<keyword evidence="1" id="KW-0853">WD repeat</keyword>
<dbReference type="InterPro" id="IPR013320">
    <property type="entry name" value="ConA-like_dom_sf"/>
</dbReference>